<dbReference type="PANTHER" id="PTHR21344">
    <property type="entry name" value="RAL GTPASE-ACTIVATING PROTEIN SUBUNIT BETA"/>
    <property type="match status" value="1"/>
</dbReference>
<dbReference type="Pfam" id="PF20412">
    <property type="entry name" value="RALGAPB_N"/>
    <property type="match status" value="1"/>
</dbReference>
<evidence type="ECO:0000313" key="2">
    <source>
        <dbReference type="Proteomes" id="UP000694865"/>
    </source>
</evidence>
<evidence type="ECO:0000259" key="1">
    <source>
        <dbReference type="Pfam" id="PF20412"/>
    </source>
</evidence>
<reference evidence="3" key="1">
    <citation type="submission" date="2025-08" db="UniProtKB">
        <authorList>
            <consortium name="RefSeq"/>
        </authorList>
    </citation>
    <scope>IDENTIFICATION</scope>
    <source>
        <tissue evidence="3">Testes</tissue>
    </source>
</reference>
<sequence>MYSDWASLQTAIQNDKSNVSVLQSYPSGVGKEVAVSVVKHLASTISLAATSSHSAVKDSNLETEKQVHWTMEVVCFGLSLPLSEHDAIRDCVNVYCEWLSVLTIPKSSIPEPILRDPNPHCQRIFHHLVNLFEPREHGESKKQVILCHRVLRTVQSVSKESKIMSRQTWEVLLQFLLSINDKILSLPTES</sequence>
<dbReference type="PANTHER" id="PTHR21344:SF1">
    <property type="entry name" value="RAL GTPASE-ACTIVATING PROTEIN SUBUNIT BETA"/>
    <property type="match status" value="1"/>
</dbReference>
<feature type="domain" description="Ral GTPase-activating protein subunit alpha/beta N-terminal" evidence="1">
    <location>
        <begin position="141"/>
        <end position="187"/>
    </location>
</feature>
<dbReference type="InterPro" id="IPR046859">
    <property type="entry name" value="RGPA/RALGAPB_N"/>
</dbReference>
<accession>A0ABM0MEP2</accession>
<dbReference type="InterPro" id="IPR039930">
    <property type="entry name" value="RALGAPB"/>
</dbReference>
<organism evidence="2 3">
    <name type="scientific">Saccoglossus kowalevskii</name>
    <name type="common">Acorn worm</name>
    <dbReference type="NCBI Taxonomy" id="10224"/>
    <lineage>
        <taxon>Eukaryota</taxon>
        <taxon>Metazoa</taxon>
        <taxon>Hemichordata</taxon>
        <taxon>Enteropneusta</taxon>
        <taxon>Harrimaniidae</taxon>
        <taxon>Saccoglossus</taxon>
    </lineage>
</organism>
<evidence type="ECO:0000313" key="3">
    <source>
        <dbReference type="RefSeq" id="XP_006818483.1"/>
    </source>
</evidence>
<keyword evidence="2" id="KW-1185">Reference proteome</keyword>
<dbReference type="GeneID" id="102800633"/>
<dbReference type="RefSeq" id="XP_006818483.1">
    <property type="nucleotide sequence ID" value="XM_006818420.1"/>
</dbReference>
<feature type="non-terminal residue" evidence="3">
    <location>
        <position position="190"/>
    </location>
</feature>
<dbReference type="Proteomes" id="UP000694865">
    <property type="component" value="Unplaced"/>
</dbReference>
<protein>
    <submittedName>
        <fullName evidence="3">Ral GTPase-activating protein subunit beta-like</fullName>
    </submittedName>
</protein>
<gene>
    <name evidence="3" type="primary">LOC102800633</name>
</gene>
<name>A0ABM0MEP2_SACKO</name>
<proteinExistence type="predicted"/>